<comment type="catalytic activity">
    <reaction evidence="1">
        <text>[L-4-(L-arginin-2-N-yl)aspartate](n) + H2O = [L-4-(L-arginin-2-N-yl)aspartate](n-1) + L-4-(L-arginin-2-N-yl)aspartate</text>
        <dbReference type="Rhea" id="RHEA:12845"/>
        <dbReference type="Rhea" id="RHEA-COMP:13728"/>
        <dbReference type="Rhea" id="RHEA-COMP:13734"/>
        <dbReference type="ChEBI" id="CHEBI:15377"/>
        <dbReference type="ChEBI" id="CHEBI:137986"/>
        <dbReference type="ChEBI" id="CHEBI:137991"/>
        <dbReference type="EC" id="3.4.15.6"/>
    </reaction>
</comment>
<reference evidence="10" key="1">
    <citation type="submission" date="2022-08" db="EMBL/GenBank/DDBJ databases">
        <title>Draft genome sequencing of Roseisolibacter agri AW1220.</title>
        <authorList>
            <person name="Tobiishi Y."/>
            <person name="Tonouchi A."/>
        </authorList>
    </citation>
    <scope>NUCLEOTIDE SEQUENCE</scope>
    <source>
        <strain evidence="10">AW1220</strain>
    </source>
</reference>
<evidence type="ECO:0000256" key="1">
    <source>
        <dbReference type="ARBA" id="ARBA00001092"/>
    </source>
</evidence>
<accession>A0AA37QB25</accession>
<organism evidence="10 11">
    <name type="scientific">Roseisolibacter agri</name>
    <dbReference type="NCBI Taxonomy" id="2014610"/>
    <lineage>
        <taxon>Bacteria</taxon>
        <taxon>Pseudomonadati</taxon>
        <taxon>Gemmatimonadota</taxon>
        <taxon>Gemmatimonadia</taxon>
        <taxon>Gemmatimonadales</taxon>
        <taxon>Gemmatimonadaceae</taxon>
        <taxon>Roseisolibacter</taxon>
    </lineage>
</organism>
<evidence type="ECO:0000256" key="6">
    <source>
        <dbReference type="ARBA" id="ARBA00022670"/>
    </source>
</evidence>
<dbReference type="Proteomes" id="UP001161325">
    <property type="component" value="Unassembled WGS sequence"/>
</dbReference>
<dbReference type="PIRSF" id="PIRSF032067">
    <property type="entry name" value="Cyanophycinase"/>
    <property type="match status" value="1"/>
</dbReference>
<dbReference type="AlphaFoldDB" id="A0AA37QB25"/>
<sequence length="292" mass="30366">MPSTRASGRPRYGTLVIVGGHEDKTGERVIHRALVHRLGGGGLAIATVASEQPDALWREYAALFRTLGVADVRHLAIASRAEADAPEAMAALDGVRGVFFTGGDQLRITGLLGGTLAAERIRDVYETGGLVGGTSAGASVMSVTMLVSGAAEESHRLGGSLRMAPGLGLLPDVIVDQHFAERGRVGRLLGAVAQNPTILGVGIDENTAVLVEQAPDAPCFRVVGEGGVFVVDGQGASYTNVSEEEENRTLSLFGVRLHVLSQGDEFDLASRTPTNHPAEEVDAALGLRDGAS</sequence>
<evidence type="ECO:0000256" key="5">
    <source>
        <dbReference type="ARBA" id="ARBA00015719"/>
    </source>
</evidence>
<evidence type="ECO:0000256" key="2">
    <source>
        <dbReference type="ARBA" id="ARBA00002039"/>
    </source>
</evidence>
<dbReference type="PANTHER" id="PTHR36175">
    <property type="entry name" value="CYANOPHYCINASE"/>
    <property type="match status" value="1"/>
</dbReference>
<gene>
    <name evidence="10" type="ORF">rosag_21390</name>
</gene>
<dbReference type="CDD" id="cd03145">
    <property type="entry name" value="GAT1_cyanophycinase"/>
    <property type="match status" value="1"/>
</dbReference>
<dbReference type="InterPro" id="IPR011811">
    <property type="entry name" value="Peptidase_S51_cyanophycinase"/>
</dbReference>
<comment type="function">
    <text evidence="2">Exopeptidase that catalyzes the hydrolytic cleavage of multi-L-arginyl-poly-L-aspartic acid (cyanophycin; a water-insoluble reserve polymer) into aspartate-arginine dipeptides.</text>
</comment>
<protein>
    <recommendedName>
        <fullName evidence="5">Cyanophycinase</fullName>
        <ecNumber evidence="4">3.4.15.6</ecNumber>
    </recommendedName>
</protein>
<dbReference type="GO" id="GO:0008236">
    <property type="term" value="F:serine-type peptidase activity"/>
    <property type="evidence" value="ECO:0007669"/>
    <property type="project" value="UniProtKB-KW"/>
</dbReference>
<evidence type="ECO:0000256" key="9">
    <source>
        <dbReference type="PIRSR" id="PIRSR032067-1"/>
    </source>
</evidence>
<dbReference type="GO" id="GO:0008241">
    <property type="term" value="F:peptidyl-dipeptidase activity"/>
    <property type="evidence" value="ECO:0007669"/>
    <property type="project" value="UniProtKB-EC"/>
</dbReference>
<evidence type="ECO:0000313" key="11">
    <source>
        <dbReference type="Proteomes" id="UP001161325"/>
    </source>
</evidence>
<feature type="active site" description="Charge relay system" evidence="9">
    <location>
        <position position="178"/>
    </location>
</feature>
<dbReference type="EMBL" id="BRXS01000003">
    <property type="protein sequence ID" value="GLC25626.1"/>
    <property type="molecule type" value="Genomic_DNA"/>
</dbReference>
<dbReference type="Gene3D" id="3.40.50.880">
    <property type="match status" value="1"/>
</dbReference>
<evidence type="ECO:0000256" key="7">
    <source>
        <dbReference type="ARBA" id="ARBA00022801"/>
    </source>
</evidence>
<proteinExistence type="inferred from homology"/>
<dbReference type="PANTHER" id="PTHR36175:SF1">
    <property type="entry name" value="CYANOPHYCINASE"/>
    <property type="match status" value="1"/>
</dbReference>
<name>A0AA37QB25_9BACT</name>
<feature type="active site" description="Charge relay system" evidence="9">
    <location>
        <position position="205"/>
    </location>
</feature>
<comment type="similarity">
    <text evidence="3">Belongs to the peptidase S51 family.</text>
</comment>
<evidence type="ECO:0000256" key="8">
    <source>
        <dbReference type="ARBA" id="ARBA00022825"/>
    </source>
</evidence>
<feature type="active site" description="Charge relay system" evidence="9">
    <location>
        <position position="135"/>
    </location>
</feature>
<keyword evidence="11" id="KW-1185">Reference proteome</keyword>
<evidence type="ECO:0000256" key="3">
    <source>
        <dbReference type="ARBA" id="ARBA00006534"/>
    </source>
</evidence>
<keyword evidence="6" id="KW-0645">Protease</keyword>
<dbReference type="Pfam" id="PF03575">
    <property type="entry name" value="Peptidase_S51"/>
    <property type="match status" value="1"/>
</dbReference>
<evidence type="ECO:0000313" key="10">
    <source>
        <dbReference type="EMBL" id="GLC25626.1"/>
    </source>
</evidence>
<keyword evidence="7" id="KW-0378">Hydrolase</keyword>
<evidence type="ECO:0000256" key="4">
    <source>
        <dbReference type="ARBA" id="ARBA00013115"/>
    </source>
</evidence>
<dbReference type="InterPro" id="IPR005320">
    <property type="entry name" value="Peptidase_S51"/>
</dbReference>
<dbReference type="SUPFAM" id="SSF52317">
    <property type="entry name" value="Class I glutamine amidotransferase-like"/>
    <property type="match status" value="1"/>
</dbReference>
<dbReference type="InterPro" id="IPR029062">
    <property type="entry name" value="Class_I_gatase-like"/>
</dbReference>
<dbReference type="GO" id="GO:0006508">
    <property type="term" value="P:proteolysis"/>
    <property type="evidence" value="ECO:0007669"/>
    <property type="project" value="UniProtKB-KW"/>
</dbReference>
<dbReference type="NCBIfam" id="TIGR02069">
    <property type="entry name" value="cyanophycinase"/>
    <property type="match status" value="1"/>
</dbReference>
<dbReference type="RefSeq" id="WP_284350082.1">
    <property type="nucleotide sequence ID" value="NZ_BRXS01000003.1"/>
</dbReference>
<dbReference type="EC" id="3.4.15.6" evidence="4"/>
<keyword evidence="8" id="KW-0720">Serine protease</keyword>
<comment type="caution">
    <text evidence="10">The sequence shown here is derived from an EMBL/GenBank/DDBJ whole genome shotgun (WGS) entry which is preliminary data.</text>
</comment>